<gene>
    <name evidence="3" type="ORF">DNK49_23180</name>
</gene>
<reference evidence="3 4" key="1">
    <citation type="submission" date="2018-06" db="EMBL/GenBank/DDBJ databases">
        <title>Azoarcus communis strain SWub3 genome.</title>
        <authorList>
            <person name="Zorraquino Salvo V."/>
            <person name="Toubiana D."/>
            <person name="Blumwald E."/>
        </authorList>
    </citation>
    <scope>NUCLEOTIDE SEQUENCE [LARGE SCALE GENOMIC DNA]</scope>
    <source>
        <strain evidence="3 4">SWub3</strain>
    </source>
</reference>
<dbReference type="InterPro" id="IPR007372">
    <property type="entry name" value="Lipid/polyisoprenoid-bd_YceI"/>
</dbReference>
<dbReference type="InterPro" id="IPR036761">
    <property type="entry name" value="TTHA0802/YceI-like_sf"/>
</dbReference>
<dbReference type="OrthoDB" id="9811006at2"/>
<organism evidence="3 4">
    <name type="scientific">Parazoarcus communis SWub3 = DSM 12120</name>
    <dbReference type="NCBI Taxonomy" id="1121029"/>
    <lineage>
        <taxon>Bacteria</taxon>
        <taxon>Pseudomonadati</taxon>
        <taxon>Pseudomonadota</taxon>
        <taxon>Betaproteobacteria</taxon>
        <taxon>Rhodocyclales</taxon>
        <taxon>Zoogloeaceae</taxon>
        <taxon>Parazoarcus</taxon>
    </lineage>
</organism>
<dbReference type="PANTHER" id="PTHR34406">
    <property type="entry name" value="PROTEIN YCEI"/>
    <property type="match status" value="1"/>
</dbReference>
<evidence type="ECO:0000256" key="1">
    <source>
        <dbReference type="SAM" id="SignalP"/>
    </source>
</evidence>
<evidence type="ECO:0000259" key="2">
    <source>
        <dbReference type="SMART" id="SM00867"/>
    </source>
</evidence>
<keyword evidence="4" id="KW-1185">Reference proteome</keyword>
<keyword evidence="1" id="KW-0732">Signal</keyword>
<accession>A0A323V250</accession>
<sequence>MPIKRAALLLLAAATLLMPAAQSAGAAEDLKIGNGRGTIEFSIGESRIFRTTGGFGTWQGNVQVNDADIPKSAVEVTVQTGSLQMMDLQQTDMLKDSDFFDVDRFPQMTFRSDKVERLGDDTLKIDGFLTLRGVTRPMTFNVTVTDRKPNAAPGARYASFRAKGKIKRSEFGMTKYVDLVGDDVEISIRTDAWR</sequence>
<evidence type="ECO:0000313" key="4">
    <source>
        <dbReference type="Proteomes" id="UP000248259"/>
    </source>
</evidence>
<feature type="domain" description="Lipid/polyisoprenoid-binding YceI-like" evidence="2">
    <location>
        <begin position="29"/>
        <end position="193"/>
    </location>
</feature>
<proteinExistence type="predicted"/>
<dbReference type="Gene3D" id="2.40.128.110">
    <property type="entry name" value="Lipid/polyisoprenoid-binding, YceI-like"/>
    <property type="match status" value="1"/>
</dbReference>
<dbReference type="Pfam" id="PF04264">
    <property type="entry name" value="YceI"/>
    <property type="match status" value="1"/>
</dbReference>
<feature type="signal peptide" evidence="1">
    <location>
        <begin position="1"/>
        <end position="26"/>
    </location>
</feature>
<dbReference type="PANTHER" id="PTHR34406:SF1">
    <property type="entry name" value="PROTEIN YCEI"/>
    <property type="match status" value="1"/>
</dbReference>
<name>A0A323V250_9RHOO</name>
<protein>
    <recommendedName>
        <fullName evidence="2">Lipid/polyisoprenoid-binding YceI-like domain-containing protein</fullName>
    </recommendedName>
</protein>
<dbReference type="SUPFAM" id="SSF101874">
    <property type="entry name" value="YceI-like"/>
    <property type="match status" value="1"/>
</dbReference>
<dbReference type="Proteomes" id="UP000248259">
    <property type="component" value="Unassembled WGS sequence"/>
</dbReference>
<dbReference type="EMBL" id="QKOE01000092">
    <property type="protein sequence ID" value="PZA14198.1"/>
    <property type="molecule type" value="Genomic_DNA"/>
</dbReference>
<dbReference type="SMART" id="SM00867">
    <property type="entry name" value="YceI"/>
    <property type="match status" value="1"/>
</dbReference>
<comment type="caution">
    <text evidence="3">The sequence shown here is derived from an EMBL/GenBank/DDBJ whole genome shotgun (WGS) entry which is preliminary data.</text>
</comment>
<evidence type="ECO:0000313" key="3">
    <source>
        <dbReference type="EMBL" id="PZA14198.1"/>
    </source>
</evidence>
<dbReference type="AlphaFoldDB" id="A0A323V250"/>
<feature type="chain" id="PRO_5016300311" description="Lipid/polyisoprenoid-binding YceI-like domain-containing protein" evidence="1">
    <location>
        <begin position="27"/>
        <end position="194"/>
    </location>
</feature>